<evidence type="ECO:0000313" key="1">
    <source>
        <dbReference type="EMBL" id="GFY54305.1"/>
    </source>
</evidence>
<dbReference type="AlphaFoldDB" id="A0A8X6XIK7"/>
<gene>
    <name evidence="1" type="ORF">TNIN_442571</name>
</gene>
<dbReference type="Proteomes" id="UP000886998">
    <property type="component" value="Unassembled WGS sequence"/>
</dbReference>
<comment type="caution">
    <text evidence="1">The sequence shown here is derived from an EMBL/GenBank/DDBJ whole genome shotgun (WGS) entry which is preliminary data.</text>
</comment>
<dbReference type="EMBL" id="BMAV01009823">
    <property type="protein sequence ID" value="GFY54305.1"/>
    <property type="molecule type" value="Genomic_DNA"/>
</dbReference>
<accession>A0A8X6XIK7</accession>
<dbReference type="OrthoDB" id="10524748at2759"/>
<sequence>MKFTHLDGIQDLKEKGKALCAAAFNTPSSFVALAIKFNGVEMSRDAERKARKKKYDVKLQYVLEFDESRFYYFENLCIVSFACLTIKNTLLTISMLDLVVLAKQ</sequence>
<name>A0A8X6XIK7_9ARAC</name>
<reference evidence="1" key="1">
    <citation type="submission" date="2020-08" db="EMBL/GenBank/DDBJ databases">
        <title>Multicomponent nature underlies the extraordinary mechanical properties of spider dragline silk.</title>
        <authorList>
            <person name="Kono N."/>
            <person name="Nakamura H."/>
            <person name="Mori M."/>
            <person name="Yoshida Y."/>
            <person name="Ohtoshi R."/>
            <person name="Malay A.D."/>
            <person name="Moran D.A.P."/>
            <person name="Tomita M."/>
            <person name="Numata K."/>
            <person name="Arakawa K."/>
        </authorList>
    </citation>
    <scope>NUCLEOTIDE SEQUENCE</scope>
</reference>
<protein>
    <submittedName>
        <fullName evidence="1">Uncharacterized protein</fullName>
    </submittedName>
</protein>
<keyword evidence="2" id="KW-1185">Reference proteome</keyword>
<organism evidence="1 2">
    <name type="scientific">Trichonephila inaurata madagascariensis</name>
    <dbReference type="NCBI Taxonomy" id="2747483"/>
    <lineage>
        <taxon>Eukaryota</taxon>
        <taxon>Metazoa</taxon>
        <taxon>Ecdysozoa</taxon>
        <taxon>Arthropoda</taxon>
        <taxon>Chelicerata</taxon>
        <taxon>Arachnida</taxon>
        <taxon>Araneae</taxon>
        <taxon>Araneomorphae</taxon>
        <taxon>Entelegynae</taxon>
        <taxon>Araneoidea</taxon>
        <taxon>Nephilidae</taxon>
        <taxon>Trichonephila</taxon>
        <taxon>Trichonephila inaurata</taxon>
    </lineage>
</organism>
<proteinExistence type="predicted"/>
<evidence type="ECO:0000313" key="2">
    <source>
        <dbReference type="Proteomes" id="UP000886998"/>
    </source>
</evidence>